<dbReference type="InterPro" id="IPR012337">
    <property type="entry name" value="RNaseH-like_sf"/>
</dbReference>
<dbReference type="GO" id="GO:0003676">
    <property type="term" value="F:nucleic acid binding"/>
    <property type="evidence" value="ECO:0007669"/>
    <property type="project" value="InterPro"/>
</dbReference>
<proteinExistence type="predicted"/>
<dbReference type="Pfam" id="PF00665">
    <property type="entry name" value="rve"/>
    <property type="match status" value="1"/>
</dbReference>
<dbReference type="PROSITE" id="PS50994">
    <property type="entry name" value="INTEGRASE"/>
    <property type="match status" value="1"/>
</dbReference>
<evidence type="ECO:0000313" key="3">
    <source>
        <dbReference type="Proteomes" id="UP000553459"/>
    </source>
</evidence>
<dbReference type="SUPFAM" id="SSF53098">
    <property type="entry name" value="Ribonuclease H-like"/>
    <property type="match status" value="1"/>
</dbReference>
<dbReference type="AlphaFoldDB" id="A0A845PXE1"/>
<keyword evidence="3" id="KW-1185">Reference proteome</keyword>
<protein>
    <submittedName>
        <fullName evidence="2">DDE-type integrase/transposase/recombinase</fullName>
    </submittedName>
</protein>
<gene>
    <name evidence="2" type="ORF">GNY06_09535</name>
</gene>
<sequence>MNDKKLHRIYKQAGLSLRKKSKKRKITRIKEPLKIPKSFAQSWSMDFMSDVLENGRKIRTFNIIDDYNCEVLHIEADYSIKSSRVVWILNHLVNRYGKPKKIRMDNGPEFISHLIQTWSLVNDIKFS</sequence>
<accession>A0A845PXE1</accession>
<organism evidence="2 3">
    <name type="scientific">Elizabethkingia argenteiflava</name>
    <dbReference type="NCBI Taxonomy" id="2681556"/>
    <lineage>
        <taxon>Bacteria</taxon>
        <taxon>Pseudomonadati</taxon>
        <taxon>Bacteroidota</taxon>
        <taxon>Flavobacteriia</taxon>
        <taxon>Flavobacteriales</taxon>
        <taxon>Weeksellaceae</taxon>
        <taxon>Elizabethkingia</taxon>
    </lineage>
</organism>
<reference evidence="2 3" key="1">
    <citation type="submission" date="2019-11" db="EMBL/GenBank/DDBJ databases">
        <title>Characterization of Elizabethkingia argenteiflava sp. nov., isolated from inner surface of Soybean Pods.</title>
        <authorList>
            <person name="Mo S."/>
        </authorList>
    </citation>
    <scope>NUCLEOTIDE SEQUENCE [LARGE SCALE GENOMIC DNA]</scope>
    <source>
        <strain evidence="2 3">YB22</strain>
    </source>
</reference>
<comment type="caution">
    <text evidence="2">The sequence shown here is derived from an EMBL/GenBank/DDBJ whole genome shotgun (WGS) entry which is preliminary data.</text>
</comment>
<dbReference type="InterPro" id="IPR036397">
    <property type="entry name" value="RNaseH_sf"/>
</dbReference>
<feature type="domain" description="Integrase catalytic" evidence="1">
    <location>
        <begin position="32"/>
        <end position="127"/>
    </location>
</feature>
<dbReference type="Proteomes" id="UP000553459">
    <property type="component" value="Unassembled WGS sequence"/>
</dbReference>
<dbReference type="GO" id="GO:0015074">
    <property type="term" value="P:DNA integration"/>
    <property type="evidence" value="ECO:0007669"/>
    <property type="project" value="InterPro"/>
</dbReference>
<name>A0A845PXE1_9FLAO</name>
<dbReference type="PANTHER" id="PTHR47515:SF2">
    <property type="entry name" value="INTEGRASE CORE DOMAIN PROTEIN"/>
    <property type="match status" value="1"/>
</dbReference>
<dbReference type="RefSeq" id="WP_166519880.1">
    <property type="nucleotide sequence ID" value="NZ_JAAABJ010000577.1"/>
</dbReference>
<evidence type="ECO:0000259" key="1">
    <source>
        <dbReference type="PROSITE" id="PS50994"/>
    </source>
</evidence>
<dbReference type="InterPro" id="IPR001584">
    <property type="entry name" value="Integrase_cat-core"/>
</dbReference>
<dbReference type="PANTHER" id="PTHR47515">
    <property type="entry name" value="LOW CALCIUM RESPONSE LOCUS PROTEIN T"/>
    <property type="match status" value="1"/>
</dbReference>
<dbReference type="Gene3D" id="3.30.420.10">
    <property type="entry name" value="Ribonuclease H-like superfamily/Ribonuclease H"/>
    <property type="match status" value="1"/>
</dbReference>
<evidence type="ECO:0000313" key="2">
    <source>
        <dbReference type="EMBL" id="NAW51611.1"/>
    </source>
</evidence>
<dbReference type="EMBL" id="JAAABJ010000577">
    <property type="protein sequence ID" value="NAW51611.1"/>
    <property type="molecule type" value="Genomic_DNA"/>
</dbReference>